<dbReference type="GO" id="GO:0004852">
    <property type="term" value="F:uroporphyrinogen-III synthase activity"/>
    <property type="evidence" value="ECO:0007669"/>
    <property type="project" value="InterPro"/>
</dbReference>
<dbReference type="EMBL" id="QKZQ01000007">
    <property type="protein sequence ID" value="PZX44633.1"/>
    <property type="molecule type" value="Genomic_DNA"/>
</dbReference>
<proteinExistence type="predicted"/>
<dbReference type="RefSeq" id="WP_071469711.1">
    <property type="nucleotide sequence ID" value="NZ_MEHT01000017.1"/>
</dbReference>
<protein>
    <submittedName>
        <fullName evidence="2">Uroporphyrinogen-III synthase</fullName>
    </submittedName>
</protein>
<name>A0A2W7Q964_9RHOB</name>
<evidence type="ECO:0000313" key="3">
    <source>
        <dbReference type="Proteomes" id="UP000249364"/>
    </source>
</evidence>
<reference evidence="2 3" key="1">
    <citation type="submission" date="2018-06" db="EMBL/GenBank/DDBJ databases">
        <title>Genomic Encyclopedia of Archaeal and Bacterial Type Strains, Phase II (KMG-II): from individual species to whole genera.</title>
        <authorList>
            <person name="Goeker M."/>
        </authorList>
    </citation>
    <scope>NUCLEOTIDE SEQUENCE [LARGE SCALE GENOMIC DNA]</scope>
    <source>
        <strain evidence="2 3">DSM 13087</strain>
    </source>
</reference>
<dbReference type="Proteomes" id="UP000249364">
    <property type="component" value="Unassembled WGS sequence"/>
</dbReference>
<evidence type="ECO:0000313" key="2">
    <source>
        <dbReference type="EMBL" id="PZX44633.1"/>
    </source>
</evidence>
<dbReference type="InterPro" id="IPR036108">
    <property type="entry name" value="4pyrrol_syn_uPrphyn_synt_sf"/>
</dbReference>
<dbReference type="AlphaFoldDB" id="A0A2W7Q964"/>
<dbReference type="STRING" id="121821.GCA_001870675_00909"/>
<dbReference type="OrthoDB" id="7204250at2"/>
<dbReference type="Pfam" id="PF02602">
    <property type="entry name" value="HEM4"/>
    <property type="match status" value="1"/>
</dbReference>
<dbReference type="Gene3D" id="3.40.50.10090">
    <property type="match status" value="2"/>
</dbReference>
<dbReference type="CDD" id="cd06578">
    <property type="entry name" value="HemD"/>
    <property type="match status" value="1"/>
</dbReference>
<sequence>MPQRPCLVLTRPRPESARFADQARQAGWRGEIIIAPLLEIVLHPLQEGDFADARTLVVTSQHAVSALVQATDRRDWVIWAVGPRTAEVARDAGFLHVHQSGGDAKALLADLAQSPPPAPVVHVRGHHVAADIAAALQAQGQEARSVVGYEQVSCRPSVAACAWLRAGGDVVVPVFSPRSARLLAQAVQDCGAGATRLHLVGISAAAIDAVGQMPTASRHVAASPDAASVCAALMSVQQTLEP</sequence>
<comment type="caution">
    <text evidence="2">The sequence shown here is derived from an EMBL/GenBank/DDBJ whole genome shotgun (WGS) entry which is preliminary data.</text>
</comment>
<dbReference type="GO" id="GO:0033014">
    <property type="term" value="P:tetrapyrrole biosynthetic process"/>
    <property type="evidence" value="ECO:0007669"/>
    <property type="project" value="InterPro"/>
</dbReference>
<dbReference type="SUPFAM" id="SSF69618">
    <property type="entry name" value="HemD-like"/>
    <property type="match status" value="1"/>
</dbReference>
<keyword evidence="3" id="KW-1185">Reference proteome</keyword>
<gene>
    <name evidence="2" type="ORF">LY56_01882</name>
</gene>
<accession>A0A2W7Q964</accession>
<organism evidence="2 3">
    <name type="scientific">Roseinatronobacter thiooxidans</name>
    <dbReference type="NCBI Taxonomy" id="121821"/>
    <lineage>
        <taxon>Bacteria</taxon>
        <taxon>Pseudomonadati</taxon>
        <taxon>Pseudomonadota</taxon>
        <taxon>Alphaproteobacteria</taxon>
        <taxon>Rhodobacterales</taxon>
        <taxon>Paracoccaceae</taxon>
        <taxon>Roseinatronobacter</taxon>
    </lineage>
</organism>
<evidence type="ECO:0000259" key="1">
    <source>
        <dbReference type="Pfam" id="PF02602"/>
    </source>
</evidence>
<feature type="domain" description="Tetrapyrrole biosynthesis uroporphyrinogen III synthase" evidence="1">
    <location>
        <begin position="19"/>
        <end position="228"/>
    </location>
</feature>
<dbReference type="InterPro" id="IPR003754">
    <property type="entry name" value="4pyrrol_synth_uPrphyn_synth"/>
</dbReference>